<dbReference type="InterPro" id="IPR008753">
    <property type="entry name" value="Peptidase_M13_N"/>
</dbReference>
<dbReference type="CDD" id="cd08662">
    <property type="entry name" value="M13"/>
    <property type="match status" value="1"/>
</dbReference>
<dbReference type="Gene3D" id="3.40.390.10">
    <property type="entry name" value="Collagenase (Catalytic Domain)"/>
    <property type="match status" value="2"/>
</dbReference>
<dbReference type="GO" id="GO:0016485">
    <property type="term" value="P:protein processing"/>
    <property type="evidence" value="ECO:0007669"/>
    <property type="project" value="TreeGrafter"/>
</dbReference>
<comment type="caution">
    <text evidence="4">The sequence shown here is derived from an EMBL/GenBank/DDBJ whole genome shotgun (WGS) entry which is preliminary data.</text>
</comment>
<evidence type="ECO:0000313" key="5">
    <source>
        <dbReference type="Proteomes" id="UP001176961"/>
    </source>
</evidence>
<keyword evidence="5" id="KW-1185">Reference proteome</keyword>
<reference evidence="4" key="1">
    <citation type="submission" date="2023-07" db="EMBL/GenBank/DDBJ databases">
        <authorList>
            <consortium name="CYATHOMIX"/>
        </authorList>
    </citation>
    <scope>NUCLEOTIDE SEQUENCE</scope>
    <source>
        <strain evidence="4">N/A</strain>
    </source>
</reference>
<feature type="domain" description="Peptidase M13 N-terminal" evidence="3">
    <location>
        <begin position="149"/>
        <end position="406"/>
    </location>
</feature>
<dbReference type="Pfam" id="PF05649">
    <property type="entry name" value="Peptidase_M13_N"/>
    <property type="match status" value="2"/>
</dbReference>
<dbReference type="InterPro" id="IPR024079">
    <property type="entry name" value="MetalloPept_cat_dom_sf"/>
</dbReference>
<dbReference type="GO" id="GO:0004222">
    <property type="term" value="F:metalloendopeptidase activity"/>
    <property type="evidence" value="ECO:0007669"/>
    <property type="project" value="InterPro"/>
</dbReference>
<evidence type="ECO:0000313" key="4">
    <source>
        <dbReference type="EMBL" id="CAJ0589154.1"/>
    </source>
</evidence>
<evidence type="ECO:0000256" key="1">
    <source>
        <dbReference type="ARBA" id="ARBA00007357"/>
    </source>
</evidence>
<dbReference type="EMBL" id="CATQJL010000001">
    <property type="protein sequence ID" value="CAJ0589154.1"/>
    <property type="molecule type" value="Genomic_DNA"/>
</dbReference>
<proteinExistence type="inferred from homology"/>
<dbReference type="SUPFAM" id="SSF55486">
    <property type="entry name" value="Metalloproteases ('zincins'), catalytic domain"/>
    <property type="match status" value="1"/>
</dbReference>
<dbReference type="PANTHER" id="PTHR11733:SF167">
    <property type="entry name" value="FI17812P1-RELATED"/>
    <property type="match status" value="1"/>
</dbReference>
<dbReference type="GO" id="GO:0005886">
    <property type="term" value="C:plasma membrane"/>
    <property type="evidence" value="ECO:0007669"/>
    <property type="project" value="TreeGrafter"/>
</dbReference>
<dbReference type="AlphaFoldDB" id="A0AA36DM89"/>
<feature type="region of interest" description="Disordered" evidence="2">
    <location>
        <begin position="27"/>
        <end position="92"/>
    </location>
</feature>
<comment type="similarity">
    <text evidence="1">Belongs to the peptidase M13 family.</text>
</comment>
<feature type="compositionally biased region" description="Polar residues" evidence="2">
    <location>
        <begin position="75"/>
        <end position="86"/>
    </location>
</feature>
<sequence length="594" mass="68127">MVKAHDTYHDILKEHLMTRNIGQGRSVAPSATAQKVVQQAIAAAPPPSEAKAKPPQAEPQSTTSNPQQSSSQQSLDETPQLPSVSTAHFDPEPRSFANREMRWVLLLVLLCWCAPHITLSSEGLENIGSSAGNIASEILINSINFSVNPCEDFFEFSCGNWIAQHPIPKDKVGYSQFEMLSDKVQAQMRDIFESNETFGSKSMNAVKYIYKKCMDKDELNRIGARRVIERIRGFGVWPILEGDENWREEDFDLTSLLIHLKQMRDFDVFVKFGIGPDYKNASRYLITFYQDDPSETLEEYISGRGIEREIHIEEVKLLKELLNLNRSIEDATRMLKAVKNSYISMVELFQRDGDFPINRTKVEKDVEEIMDLEMKMAKILVRKEDRKNYTKYYHLSHLSDMNKLVPLERDKATLGKQQNEPRWMDCTRSTVQLLKYATSAIYVKKAFDQSSKNLTIEMTDDLLETFREILGTNGWMDNGTKAAALDKANQLLSQVAYPEFILDDEKLDQYYDGLDVHYTDSYSEMLEKVERQKIEFWFKMLTKPASHSDLESSSATVAPIYIPTTNSFRIPAAILQAPLFHHTFPRWFLTSSLL</sequence>
<feature type="compositionally biased region" description="Low complexity" evidence="2">
    <location>
        <begin position="53"/>
        <end position="74"/>
    </location>
</feature>
<dbReference type="Gene3D" id="1.10.1380.10">
    <property type="entry name" value="Neutral endopeptidase , domain2"/>
    <property type="match status" value="2"/>
</dbReference>
<name>A0AA36DM89_CYLNA</name>
<dbReference type="PROSITE" id="PS51885">
    <property type="entry name" value="NEPRILYSIN"/>
    <property type="match status" value="1"/>
</dbReference>
<protein>
    <recommendedName>
        <fullName evidence="3">Peptidase M13 N-terminal domain-containing protein</fullName>
    </recommendedName>
</protein>
<gene>
    <name evidence="4" type="ORF">CYNAS_LOCUS1137</name>
</gene>
<dbReference type="Proteomes" id="UP001176961">
    <property type="component" value="Unassembled WGS sequence"/>
</dbReference>
<evidence type="ECO:0000256" key="2">
    <source>
        <dbReference type="SAM" id="MobiDB-lite"/>
    </source>
</evidence>
<dbReference type="InterPro" id="IPR000718">
    <property type="entry name" value="Peptidase_M13"/>
</dbReference>
<accession>A0AA36DM89</accession>
<evidence type="ECO:0000259" key="3">
    <source>
        <dbReference type="Pfam" id="PF05649"/>
    </source>
</evidence>
<feature type="domain" description="Peptidase M13 N-terminal" evidence="3">
    <location>
        <begin position="413"/>
        <end position="498"/>
    </location>
</feature>
<feature type="compositionally biased region" description="Low complexity" evidence="2">
    <location>
        <begin position="33"/>
        <end position="43"/>
    </location>
</feature>
<organism evidence="4 5">
    <name type="scientific">Cylicocyclus nassatus</name>
    <name type="common">Nematode worm</name>
    <dbReference type="NCBI Taxonomy" id="53992"/>
    <lineage>
        <taxon>Eukaryota</taxon>
        <taxon>Metazoa</taxon>
        <taxon>Ecdysozoa</taxon>
        <taxon>Nematoda</taxon>
        <taxon>Chromadorea</taxon>
        <taxon>Rhabditida</taxon>
        <taxon>Rhabditina</taxon>
        <taxon>Rhabditomorpha</taxon>
        <taxon>Strongyloidea</taxon>
        <taxon>Strongylidae</taxon>
        <taxon>Cylicocyclus</taxon>
    </lineage>
</organism>
<dbReference type="PANTHER" id="PTHR11733">
    <property type="entry name" value="ZINC METALLOPROTEASE FAMILY M13 NEPRILYSIN-RELATED"/>
    <property type="match status" value="1"/>
</dbReference>
<dbReference type="InterPro" id="IPR042089">
    <property type="entry name" value="Peptidase_M13_dom_2"/>
</dbReference>